<sequence>MKKAEAHRCESKSLTRERGDGAEEKECRRKVMPRVRNGRERFGWFRNGRLQMECFSKLLKGPLRGVPDPASGPSSRRVSCGGWASCRPLSNAAWNTISDN</sequence>
<organism evidence="2 3">
    <name type="scientific">Caerostris extrusa</name>
    <name type="common">Bark spider</name>
    <name type="synonym">Caerostris bankana</name>
    <dbReference type="NCBI Taxonomy" id="172846"/>
    <lineage>
        <taxon>Eukaryota</taxon>
        <taxon>Metazoa</taxon>
        <taxon>Ecdysozoa</taxon>
        <taxon>Arthropoda</taxon>
        <taxon>Chelicerata</taxon>
        <taxon>Arachnida</taxon>
        <taxon>Araneae</taxon>
        <taxon>Araneomorphae</taxon>
        <taxon>Entelegynae</taxon>
        <taxon>Araneoidea</taxon>
        <taxon>Araneidae</taxon>
        <taxon>Caerostris</taxon>
    </lineage>
</organism>
<protein>
    <submittedName>
        <fullName evidence="2">Uncharacterized protein</fullName>
    </submittedName>
</protein>
<proteinExistence type="predicted"/>
<reference evidence="2 3" key="1">
    <citation type="submission" date="2021-06" db="EMBL/GenBank/DDBJ databases">
        <title>Caerostris extrusa draft genome.</title>
        <authorList>
            <person name="Kono N."/>
            <person name="Arakawa K."/>
        </authorList>
    </citation>
    <scope>NUCLEOTIDE SEQUENCE [LARGE SCALE GENOMIC DNA]</scope>
</reference>
<accession>A0AAV4NYZ6</accession>
<gene>
    <name evidence="2" type="ORF">CEXT_796471</name>
</gene>
<dbReference type="EMBL" id="BPLR01003833">
    <property type="protein sequence ID" value="GIX89181.1"/>
    <property type="molecule type" value="Genomic_DNA"/>
</dbReference>
<comment type="caution">
    <text evidence="2">The sequence shown here is derived from an EMBL/GenBank/DDBJ whole genome shotgun (WGS) entry which is preliminary data.</text>
</comment>
<dbReference type="AlphaFoldDB" id="A0AAV4NYZ6"/>
<keyword evidence="3" id="KW-1185">Reference proteome</keyword>
<name>A0AAV4NYZ6_CAEEX</name>
<evidence type="ECO:0000256" key="1">
    <source>
        <dbReference type="SAM" id="MobiDB-lite"/>
    </source>
</evidence>
<evidence type="ECO:0000313" key="3">
    <source>
        <dbReference type="Proteomes" id="UP001054945"/>
    </source>
</evidence>
<feature type="region of interest" description="Disordered" evidence="1">
    <location>
        <begin position="1"/>
        <end position="26"/>
    </location>
</feature>
<dbReference type="Proteomes" id="UP001054945">
    <property type="component" value="Unassembled WGS sequence"/>
</dbReference>
<evidence type="ECO:0000313" key="2">
    <source>
        <dbReference type="EMBL" id="GIX89181.1"/>
    </source>
</evidence>